<sequence length="532" mass="61091">MDDTPYLRVLCDIFPHRRVRDIENIIDMVNENIGEGICEVGTFEEKIEYMVDLLSGDGQNLLYETSYDDQEGAVGYDSGITNWEVVLETLKEALPNACPDYLAEEAKKVVLVGMSAIENFVDSALENPDYPTLEDYKSKKREDDQLSLYKSDQLDIETFLKIFPSPEGVFQDPCRPNPLLEDDVPESDILCAKTFLYNNFPSIRKRHIDLVFAMKKKNLSQCCDMLNSIRYKGLKVPRYPIELPDTKNLPLLQEIAYLRHKKLIRMFVKYRDVTYRNFKENAKKLNLLENCVICDEELIPEECNYCQKGCVFCKDCLSKYVEVRVSDAILKFPCANDCDSQFTLHSIQHVMSAQTFAKVLLKIQSEEIKEADVDGVETCPFCDYTAIPPEGSIVFKCENEDCLKESCRQCRHESHIPKKCSEIEYDEDVRRRTYIEDKMTEALTRTCHKCKKKYVKTNGCNKMACTCGALMCYICSAAINGYEHFGAGRCPLFTNDNEINLNRIKIGAEQARNELGNVEIKFDPTVGIDQFY</sequence>
<evidence type="ECO:0000256" key="6">
    <source>
        <dbReference type="ARBA" id="ARBA00022786"/>
    </source>
</evidence>
<dbReference type="PANTHER" id="PTHR22770:SF47">
    <property type="entry name" value="E3 UBIQUITIN-PROTEIN LIGASE RNF216"/>
    <property type="match status" value="1"/>
</dbReference>
<organism evidence="9 10">
    <name type="scientific">Sitophilus oryzae</name>
    <name type="common">Rice weevil</name>
    <name type="synonym">Curculio oryzae</name>
    <dbReference type="NCBI Taxonomy" id="7048"/>
    <lineage>
        <taxon>Eukaryota</taxon>
        <taxon>Metazoa</taxon>
        <taxon>Ecdysozoa</taxon>
        <taxon>Arthropoda</taxon>
        <taxon>Hexapoda</taxon>
        <taxon>Insecta</taxon>
        <taxon>Pterygota</taxon>
        <taxon>Neoptera</taxon>
        <taxon>Endopterygota</taxon>
        <taxon>Coleoptera</taxon>
        <taxon>Polyphaga</taxon>
        <taxon>Cucujiformia</taxon>
        <taxon>Curculionidae</taxon>
        <taxon>Dryophthorinae</taxon>
        <taxon>Sitophilus</taxon>
    </lineage>
</organism>
<dbReference type="GO" id="GO:0008270">
    <property type="term" value="F:zinc ion binding"/>
    <property type="evidence" value="ECO:0007669"/>
    <property type="project" value="UniProtKB-KW"/>
</dbReference>
<dbReference type="Gene3D" id="1.20.120.1750">
    <property type="match status" value="1"/>
</dbReference>
<dbReference type="CDD" id="cd20353">
    <property type="entry name" value="Rcat_RBR_RNF216"/>
    <property type="match status" value="1"/>
</dbReference>
<evidence type="ECO:0000256" key="4">
    <source>
        <dbReference type="ARBA" id="ARBA00022737"/>
    </source>
</evidence>
<keyword evidence="2" id="KW-0808">Transferase</keyword>
<dbReference type="RefSeq" id="XP_030766095.1">
    <property type="nucleotide sequence ID" value="XM_030910235.1"/>
</dbReference>
<feature type="domain" description="RING-type" evidence="8">
    <location>
        <begin position="287"/>
        <end position="495"/>
    </location>
</feature>
<evidence type="ECO:0000313" key="11">
    <source>
        <dbReference type="RefSeq" id="XP_030766095.1"/>
    </source>
</evidence>
<dbReference type="GeneID" id="115890095"/>
<dbReference type="Pfam" id="PF26200">
    <property type="entry name" value="Rcat_RNF216"/>
    <property type="match status" value="1"/>
</dbReference>
<dbReference type="KEGG" id="soy:115890095"/>
<evidence type="ECO:0000313" key="10">
    <source>
        <dbReference type="RefSeq" id="XP_030766094.1"/>
    </source>
</evidence>
<evidence type="ECO:0000256" key="7">
    <source>
        <dbReference type="ARBA" id="ARBA00022833"/>
    </source>
</evidence>
<dbReference type="GO" id="GO:0016740">
    <property type="term" value="F:transferase activity"/>
    <property type="evidence" value="ECO:0007669"/>
    <property type="project" value="UniProtKB-KW"/>
</dbReference>
<reference evidence="10 11" key="1">
    <citation type="submission" date="2025-04" db="UniProtKB">
        <authorList>
            <consortium name="RefSeq"/>
        </authorList>
    </citation>
    <scope>IDENTIFICATION</scope>
    <source>
        <tissue evidence="10 11">Gonads</tissue>
    </source>
</reference>
<keyword evidence="7" id="KW-0862">Zinc</keyword>
<dbReference type="AlphaFoldDB" id="A0A6J2YS34"/>
<evidence type="ECO:0000259" key="8">
    <source>
        <dbReference type="PROSITE" id="PS51873"/>
    </source>
</evidence>
<keyword evidence="6" id="KW-0833">Ubl conjugation pathway</keyword>
<dbReference type="SUPFAM" id="SSF57850">
    <property type="entry name" value="RING/U-box"/>
    <property type="match status" value="1"/>
</dbReference>
<dbReference type="CDD" id="cd20339">
    <property type="entry name" value="BRcat_RBR_RNF216"/>
    <property type="match status" value="1"/>
</dbReference>
<evidence type="ECO:0000256" key="5">
    <source>
        <dbReference type="ARBA" id="ARBA00022771"/>
    </source>
</evidence>
<protein>
    <submittedName>
        <fullName evidence="10 11">E3 ubiquitin-protein ligase RNF216-like</fullName>
    </submittedName>
</protein>
<dbReference type="PROSITE" id="PS51873">
    <property type="entry name" value="TRIAD"/>
    <property type="match status" value="1"/>
</dbReference>
<dbReference type="PANTHER" id="PTHR22770">
    <property type="entry name" value="UBIQUITIN CONJUGATING ENZYME 7 INTERACTING PROTEIN-RELATED"/>
    <property type="match status" value="1"/>
</dbReference>
<dbReference type="InterPro" id="IPR044066">
    <property type="entry name" value="TRIAD_supradom"/>
</dbReference>
<keyword evidence="4" id="KW-0677">Repeat</keyword>
<dbReference type="Proteomes" id="UP000504635">
    <property type="component" value="Unplaced"/>
</dbReference>
<name>A0A6J2YS34_SITOR</name>
<dbReference type="OrthoDB" id="10009520at2759"/>
<proteinExistence type="predicted"/>
<keyword evidence="5" id="KW-0863">Zinc-finger</keyword>
<comment type="pathway">
    <text evidence="1">Protein modification; protein ubiquitination.</text>
</comment>
<keyword evidence="9" id="KW-1185">Reference proteome</keyword>
<evidence type="ECO:0000313" key="9">
    <source>
        <dbReference type="Proteomes" id="UP000504635"/>
    </source>
</evidence>
<dbReference type="InterPro" id="IPR051628">
    <property type="entry name" value="LUBAC_E3_Ligases"/>
</dbReference>
<evidence type="ECO:0000256" key="1">
    <source>
        <dbReference type="ARBA" id="ARBA00004906"/>
    </source>
</evidence>
<accession>A0A6J2YS34</accession>
<gene>
    <name evidence="10 11" type="primary">LOC115890095</name>
</gene>
<evidence type="ECO:0000256" key="2">
    <source>
        <dbReference type="ARBA" id="ARBA00022679"/>
    </source>
</evidence>
<evidence type="ECO:0000256" key="3">
    <source>
        <dbReference type="ARBA" id="ARBA00022723"/>
    </source>
</evidence>
<dbReference type="RefSeq" id="XP_030766094.1">
    <property type="nucleotide sequence ID" value="XM_030910234.1"/>
</dbReference>
<dbReference type="InterPro" id="IPR047546">
    <property type="entry name" value="Rcat_RBR_RNF216"/>
</dbReference>
<dbReference type="InterPro" id="IPR047545">
    <property type="entry name" value="BRcat_RBR_RNF216"/>
</dbReference>
<keyword evidence="3" id="KW-0479">Metal-binding</keyword>